<gene>
    <name evidence="2" type="ORF">WR164_12570</name>
</gene>
<name>A0A9W6B2P6_9LACO</name>
<comment type="caution">
    <text evidence="2">The sequence shown here is derived from an EMBL/GenBank/DDBJ whole genome shotgun (WGS) entry which is preliminary data.</text>
</comment>
<dbReference type="AlphaFoldDB" id="A0A9W6B2P6"/>
<proteinExistence type="predicted"/>
<accession>A0A9W6B2P6</accession>
<evidence type="ECO:0000313" key="3">
    <source>
        <dbReference type="Proteomes" id="UP001144204"/>
    </source>
</evidence>
<organism evidence="2 3">
    <name type="scientific">Philodulcilactobacillus myokoensis</name>
    <dbReference type="NCBI Taxonomy" id="2929573"/>
    <lineage>
        <taxon>Bacteria</taxon>
        <taxon>Bacillati</taxon>
        <taxon>Bacillota</taxon>
        <taxon>Bacilli</taxon>
        <taxon>Lactobacillales</taxon>
        <taxon>Lactobacillaceae</taxon>
        <taxon>Philodulcilactobacillus</taxon>
    </lineage>
</organism>
<dbReference type="EMBL" id="BRPL01000002">
    <property type="protein sequence ID" value="GLB47278.1"/>
    <property type="molecule type" value="Genomic_DNA"/>
</dbReference>
<dbReference type="Pfam" id="PF07872">
    <property type="entry name" value="DUF1659"/>
    <property type="match status" value="1"/>
</dbReference>
<dbReference type="InterPro" id="IPR012454">
    <property type="entry name" value="DUF1659"/>
</dbReference>
<evidence type="ECO:0000313" key="2">
    <source>
        <dbReference type="EMBL" id="GLB47278.1"/>
    </source>
</evidence>
<keyword evidence="3" id="KW-1185">Reference proteome</keyword>
<reference evidence="2" key="2">
    <citation type="journal article" date="2023" name="PLoS ONE">
        <title>Philodulcilactobacillus myokoensis gen. nov., sp. nov., a fructophilic, acidophilic, and agar-phobic lactic acid bacterium isolated from fermented vegetable extracts.</title>
        <authorList>
            <person name="Kouya T."/>
            <person name="Ishiyama Y."/>
            <person name="Ohashi S."/>
            <person name="Kumakubo R."/>
            <person name="Yamazaki T."/>
            <person name="Otaki T."/>
        </authorList>
    </citation>
    <scope>NUCLEOTIDE SEQUENCE</scope>
    <source>
        <strain evidence="2">WR16-4</strain>
    </source>
</reference>
<sequence>MIKRQWNKTNVVYKMAGIKHPNGLKRSFNNVIAEVSDQQLATFGKILETLSDGDKFESATITDNTQVFDVNA</sequence>
<evidence type="ECO:0000259" key="1">
    <source>
        <dbReference type="Pfam" id="PF07872"/>
    </source>
</evidence>
<protein>
    <recommendedName>
        <fullName evidence="1">DUF1659 domain-containing protein</fullName>
    </recommendedName>
</protein>
<feature type="domain" description="DUF1659" evidence="1">
    <location>
        <begin position="3"/>
        <end position="66"/>
    </location>
</feature>
<reference evidence="2" key="1">
    <citation type="submission" date="2022-07" db="EMBL/GenBank/DDBJ databases">
        <authorList>
            <person name="Kouya T."/>
            <person name="Ishiyama Y."/>
        </authorList>
    </citation>
    <scope>NUCLEOTIDE SEQUENCE</scope>
    <source>
        <strain evidence="2">WR16-4</strain>
    </source>
</reference>
<dbReference type="Proteomes" id="UP001144204">
    <property type="component" value="Unassembled WGS sequence"/>
</dbReference>